<evidence type="ECO:0000256" key="1">
    <source>
        <dbReference type="SAM" id="SignalP"/>
    </source>
</evidence>
<reference evidence="2 3" key="1">
    <citation type="submission" date="2016-08" db="EMBL/GenBank/DDBJ databases">
        <authorList>
            <person name="Seilhamer J.J."/>
        </authorList>
    </citation>
    <scope>NUCLEOTIDE SEQUENCE [LARGE SCALE GENOMIC DNA]</scope>
    <source>
        <strain evidence="2 3">CFBP7245</strain>
    </source>
</reference>
<gene>
    <name evidence="2" type="ORF">XdyCFBP7245_12055</name>
</gene>
<protein>
    <recommendedName>
        <fullName evidence="4">Lipoprotein</fullName>
    </recommendedName>
</protein>
<keyword evidence="1" id="KW-0732">Signal</keyword>
<accession>A0A2S7C294</accession>
<dbReference type="RefSeq" id="WP_104615874.1">
    <property type="nucleotide sequence ID" value="NZ_CP167817.1"/>
</dbReference>
<comment type="caution">
    <text evidence="2">The sequence shown here is derived from an EMBL/GenBank/DDBJ whole genome shotgun (WGS) entry which is preliminary data.</text>
</comment>
<evidence type="ECO:0000313" key="3">
    <source>
        <dbReference type="Proteomes" id="UP000238908"/>
    </source>
</evidence>
<feature type="chain" id="PRO_5015733001" description="Lipoprotein" evidence="1">
    <location>
        <begin position="24"/>
        <end position="185"/>
    </location>
</feature>
<name>A0A2S7C294_9XANT</name>
<dbReference type="Proteomes" id="UP000238908">
    <property type="component" value="Unassembled WGS sequence"/>
</dbReference>
<evidence type="ECO:0000313" key="2">
    <source>
        <dbReference type="EMBL" id="PPU55705.1"/>
    </source>
</evidence>
<organism evidence="2 3">
    <name type="scientific">Xanthomonas dyei</name>
    <dbReference type="NCBI Taxonomy" id="743699"/>
    <lineage>
        <taxon>Bacteria</taxon>
        <taxon>Pseudomonadati</taxon>
        <taxon>Pseudomonadota</taxon>
        <taxon>Gammaproteobacteria</taxon>
        <taxon>Lysobacterales</taxon>
        <taxon>Lysobacteraceae</taxon>
        <taxon>Xanthomonas</taxon>
    </lineage>
</organism>
<evidence type="ECO:0008006" key="4">
    <source>
        <dbReference type="Google" id="ProtNLM"/>
    </source>
</evidence>
<dbReference type="AlphaFoldDB" id="A0A2S7C294"/>
<dbReference type="EMBL" id="MDEE01000016">
    <property type="protein sequence ID" value="PPU55705.1"/>
    <property type="molecule type" value="Genomic_DNA"/>
</dbReference>
<sequence>MHRIYRYRRGFGLLLLIAATCSAQQLRNRDYDDTPGHYGSIEWPLRRQHLLAGHYNGNIQVTVDRTDCPAATADLRLDATKGRPESRHYTLSYTCLSGKDPDSRKRTVTLRSTWWIDEIAGSCLILEREPDAARNPPLAYPLYGFRINENTHSKAVTGILLSQDGSDCQSGGASEYVDKTLKRVR</sequence>
<proteinExistence type="predicted"/>
<feature type="signal peptide" evidence="1">
    <location>
        <begin position="1"/>
        <end position="23"/>
    </location>
</feature>